<evidence type="ECO:0000256" key="3">
    <source>
        <dbReference type="ARBA" id="ARBA00022630"/>
    </source>
</evidence>
<dbReference type="InterPro" id="IPR016171">
    <property type="entry name" value="Vanillyl_alc_oxidase_C-sub2"/>
</dbReference>
<dbReference type="PROSITE" id="PS51387">
    <property type="entry name" value="FAD_PCMH"/>
    <property type="match status" value="1"/>
</dbReference>
<dbReference type="Gene3D" id="3.30.465.10">
    <property type="match status" value="1"/>
</dbReference>
<organism evidence="13 14">
    <name type="scientific">Wohlfahrtiimonas larvae</name>
    <dbReference type="NCBI Taxonomy" id="1157986"/>
    <lineage>
        <taxon>Bacteria</taxon>
        <taxon>Pseudomonadati</taxon>
        <taxon>Pseudomonadota</taxon>
        <taxon>Gammaproteobacteria</taxon>
        <taxon>Cardiobacteriales</taxon>
        <taxon>Ignatzschineriaceae</taxon>
        <taxon>Wohlfahrtiimonas</taxon>
    </lineage>
</organism>
<evidence type="ECO:0000256" key="7">
    <source>
        <dbReference type="ARBA" id="ARBA00023002"/>
    </source>
</evidence>
<keyword evidence="6" id="KW-0809">Transit peptide</keyword>
<evidence type="ECO:0000256" key="9">
    <source>
        <dbReference type="ARBA" id="ARBA00023014"/>
    </source>
</evidence>
<keyword evidence="4" id="KW-0479">Metal-binding</keyword>
<comment type="caution">
    <text evidence="13">The sequence shown here is derived from an EMBL/GenBank/DDBJ whole genome shotgun (WGS) entry which is preliminary data.</text>
</comment>
<dbReference type="InterPro" id="IPR016167">
    <property type="entry name" value="FAD-bd_PCMH_sub1"/>
</dbReference>
<proteinExistence type="inferred from homology"/>
<protein>
    <recommendedName>
        <fullName evidence="10">D-lactate dehydrogenase (cytochrome)</fullName>
        <ecNumber evidence="10">1.1.2.4</ecNumber>
    </recommendedName>
</protein>
<sequence>MYGWGAKTIMGDVKINRGDYSLFESALKKVLPEKQIYTELAVRFAYGTDASCYRYIPKIVVRAQNESEVLSIIKTAYDHQIPVTFRASGTSLSGQTSSDSVLILLGDDFVDTKILENGAKVKLRPMVIGSNANLALKPFGRKIGPDPATINTARIGGIASNNSSGMCCGTKDNSYHTMDTMRLILADGTILDTSDDQSIANFRQSHASFLESIQNLAQVIRDNPELETKIRHKYRLKNTTGYGINALVDFTDPIDMLAHLIIGAEGTLAFISEITYKTVMDHPHKASALIYFDDLDNCCNAVTSLRQRATVDSVELLDALSIRCVGAHITQNLPNFFYADIPDDSGCLLIETKAENDLLLDQQIEFINNLVKEHHATEHSSFSKDTVVTDFYWSVRKGLLPIIGGSRPQGSNVITEDVAVPIERLAEGVRVLTDLLKKHNYEEGMIMGHALEGNLHFILTPKLDNEEEVKKYDLFMDELAKIVAIDFNGSLKAEHGTGRNIAPFVKVEWGEDAYGIMRAIKSIFDPKGIFNPDVIITDDPTLHLKNLKAMPEADAIIDQCIECGLCEPACPSDGLSLTPRQRIVLWRQHQELVRTGENPELLASIQRVYPYMGIETCATTGMCATRCPIGINTGEMMKALKVANRQPDIANFAQSHINGLSKVARGMINVSHAIGSQNSAKISQKMHSIFKGIPILPASLPKSVKPITQLMNDDAKQSVVYFVSCVNRTFAEGTTDHVSVADHTLSLFKKSGFKAIFPENYTSLCCGQPFESTKELLANEKSVNRVNDALLKASKNGEYPVYIDNAPCALKLFEAQDQGLLDSRIKLYDAATFLVEKVLPELTIVNKREHLSLHIPCSATKMKAAPALTKLAEACTDDLSFTNIACCGYAGNKGMLLPELNANGLRLLKKNIPESCDHGVSMSRTCQIGLTEHSGIEYQSIEALLNHCSQ</sequence>
<gene>
    <name evidence="13" type="ORF">GCM10023338_09290</name>
</gene>
<comment type="similarity">
    <text evidence="2">Belongs to the FAD-binding oxidoreductase/transferase type 4 family.</text>
</comment>
<evidence type="ECO:0000256" key="5">
    <source>
        <dbReference type="ARBA" id="ARBA00022827"/>
    </source>
</evidence>
<dbReference type="PANTHER" id="PTHR11748:SF111">
    <property type="entry name" value="D-LACTATE DEHYDROGENASE, MITOCHONDRIAL-RELATED"/>
    <property type="match status" value="1"/>
</dbReference>
<dbReference type="EMBL" id="BAABKE010000003">
    <property type="protein sequence ID" value="GAA5097674.1"/>
    <property type="molecule type" value="Genomic_DNA"/>
</dbReference>
<dbReference type="InterPro" id="IPR016166">
    <property type="entry name" value="FAD-bd_PCMH"/>
</dbReference>
<keyword evidence="3" id="KW-0285">Flavoprotein</keyword>
<dbReference type="PROSITE" id="PS00198">
    <property type="entry name" value="4FE4S_FER_1"/>
    <property type="match status" value="1"/>
</dbReference>
<comment type="cofactor">
    <cofactor evidence="1">
        <name>FAD</name>
        <dbReference type="ChEBI" id="CHEBI:57692"/>
    </cofactor>
</comment>
<keyword evidence="8" id="KW-0408">Iron</keyword>
<dbReference type="InterPro" id="IPR004113">
    <property type="entry name" value="FAD-bd_oxidored_4_C"/>
</dbReference>
<dbReference type="InterPro" id="IPR036318">
    <property type="entry name" value="FAD-bd_PCMH-like_sf"/>
</dbReference>
<dbReference type="SUPFAM" id="SSF55103">
    <property type="entry name" value="FAD-linked oxidases, C-terminal domain"/>
    <property type="match status" value="1"/>
</dbReference>
<dbReference type="InterPro" id="IPR006094">
    <property type="entry name" value="Oxid_FAD_bind_N"/>
</dbReference>
<dbReference type="SUPFAM" id="SSF56176">
    <property type="entry name" value="FAD-binding/transporter-associated domain-like"/>
    <property type="match status" value="1"/>
</dbReference>
<evidence type="ECO:0000259" key="12">
    <source>
        <dbReference type="PROSITE" id="PS51387"/>
    </source>
</evidence>
<dbReference type="PANTHER" id="PTHR11748">
    <property type="entry name" value="D-LACTATE DEHYDROGENASE"/>
    <property type="match status" value="1"/>
</dbReference>
<keyword evidence="14" id="KW-1185">Reference proteome</keyword>
<evidence type="ECO:0000256" key="1">
    <source>
        <dbReference type="ARBA" id="ARBA00001974"/>
    </source>
</evidence>
<evidence type="ECO:0000256" key="2">
    <source>
        <dbReference type="ARBA" id="ARBA00008000"/>
    </source>
</evidence>
<dbReference type="InterPro" id="IPR017896">
    <property type="entry name" value="4Fe4S_Fe-S-bd"/>
</dbReference>
<evidence type="ECO:0000256" key="6">
    <source>
        <dbReference type="ARBA" id="ARBA00022946"/>
    </source>
</evidence>
<feature type="domain" description="4Fe-4S ferredoxin-type" evidence="11">
    <location>
        <begin position="549"/>
        <end position="580"/>
    </location>
</feature>
<dbReference type="EC" id="1.1.2.4" evidence="10"/>
<dbReference type="Proteomes" id="UP001500631">
    <property type="component" value="Unassembled WGS sequence"/>
</dbReference>
<dbReference type="InterPro" id="IPR016164">
    <property type="entry name" value="FAD-linked_Oxase-like_C"/>
</dbReference>
<dbReference type="Gene3D" id="1.10.1060.10">
    <property type="entry name" value="Alpha-helical ferredoxin"/>
    <property type="match status" value="1"/>
</dbReference>
<evidence type="ECO:0000256" key="4">
    <source>
        <dbReference type="ARBA" id="ARBA00022723"/>
    </source>
</evidence>
<dbReference type="InterPro" id="IPR016169">
    <property type="entry name" value="FAD-bd_PCMH_sub2"/>
</dbReference>
<dbReference type="PROSITE" id="PS51379">
    <property type="entry name" value="4FE4S_FER_2"/>
    <property type="match status" value="1"/>
</dbReference>
<reference evidence="14" key="1">
    <citation type="journal article" date="2019" name="Int. J. Syst. Evol. Microbiol.">
        <title>The Global Catalogue of Microorganisms (GCM) 10K type strain sequencing project: providing services to taxonomists for standard genome sequencing and annotation.</title>
        <authorList>
            <consortium name="The Broad Institute Genomics Platform"/>
            <consortium name="The Broad Institute Genome Sequencing Center for Infectious Disease"/>
            <person name="Wu L."/>
            <person name="Ma J."/>
        </authorList>
    </citation>
    <scope>NUCLEOTIDE SEQUENCE [LARGE SCALE GENOMIC DNA]</scope>
    <source>
        <strain evidence="14">JCM 18424</strain>
    </source>
</reference>
<evidence type="ECO:0000313" key="14">
    <source>
        <dbReference type="Proteomes" id="UP001500631"/>
    </source>
</evidence>
<accession>A0ABP9MMW5</accession>
<dbReference type="Gene3D" id="3.30.43.10">
    <property type="entry name" value="Uridine Diphospho-n-acetylenolpyruvylglucosamine Reductase, domain 2"/>
    <property type="match status" value="1"/>
</dbReference>
<keyword evidence="7" id="KW-0560">Oxidoreductase</keyword>
<feature type="domain" description="FAD-binding PCMH-type" evidence="12">
    <location>
        <begin position="53"/>
        <end position="281"/>
    </location>
</feature>
<dbReference type="InterPro" id="IPR009051">
    <property type="entry name" value="Helical_ferredxn"/>
</dbReference>
<evidence type="ECO:0000259" key="11">
    <source>
        <dbReference type="PROSITE" id="PS51379"/>
    </source>
</evidence>
<dbReference type="Gene3D" id="3.30.70.2740">
    <property type="match status" value="1"/>
</dbReference>
<keyword evidence="5" id="KW-0274">FAD</keyword>
<evidence type="ECO:0000313" key="13">
    <source>
        <dbReference type="EMBL" id="GAA5097674.1"/>
    </source>
</evidence>
<dbReference type="Pfam" id="PF02913">
    <property type="entry name" value="FAD-oxidase_C"/>
    <property type="match status" value="1"/>
</dbReference>
<dbReference type="Pfam" id="PF01565">
    <property type="entry name" value="FAD_binding_4"/>
    <property type="match status" value="1"/>
</dbReference>
<dbReference type="Pfam" id="PF13183">
    <property type="entry name" value="Fer4_8"/>
    <property type="match status" value="1"/>
</dbReference>
<dbReference type="SUPFAM" id="SSF46548">
    <property type="entry name" value="alpha-helical ferredoxin"/>
    <property type="match status" value="1"/>
</dbReference>
<evidence type="ECO:0000256" key="10">
    <source>
        <dbReference type="ARBA" id="ARBA00038897"/>
    </source>
</evidence>
<keyword evidence="9" id="KW-0411">Iron-sulfur</keyword>
<dbReference type="InterPro" id="IPR017900">
    <property type="entry name" value="4Fe4S_Fe_S_CS"/>
</dbReference>
<evidence type="ECO:0000256" key="8">
    <source>
        <dbReference type="ARBA" id="ARBA00023004"/>
    </source>
</evidence>
<dbReference type="Gene3D" id="1.10.45.10">
    <property type="entry name" value="Vanillyl-alcohol Oxidase, Chain A, domain 4"/>
    <property type="match status" value="1"/>
</dbReference>
<name>A0ABP9MMW5_9GAMM</name>